<organism evidence="9 10">
    <name type="scientific">Allofranklinella schreckenbergeri</name>
    <dbReference type="NCBI Taxonomy" id="1076744"/>
    <lineage>
        <taxon>Bacteria</taxon>
        <taxon>Pseudomonadati</taxon>
        <taxon>Pseudomonadota</taxon>
        <taxon>Betaproteobacteria</taxon>
        <taxon>Burkholderiales</taxon>
        <taxon>Comamonadaceae</taxon>
        <taxon>Allofranklinella</taxon>
    </lineage>
</organism>
<evidence type="ECO:0000313" key="10">
    <source>
        <dbReference type="Proteomes" id="UP000267521"/>
    </source>
</evidence>
<dbReference type="AlphaFoldDB" id="A0A3M6QED3"/>
<sequence>MSAAVFFQLSQLFQRLAGYGGRAPALLLALALGMAWQWQQPRLWPLAVYAGLLAACGAAGLACLLWRRGMALAPEGAAASATFFSVTFLSSVLLCLAALGAGFAWPGLRAAWVQRTALPPAWAGQEVDVIGVVAAMPRWQADGVRFRLQPESAQWADAAETPKGPVALVQRLDVAWYGERAPAQSAQAAPAHGESPPGAPIQTKPANPANPTGQTPNAQPAPRPSAAPIAALQAGDRVRLRLRLRMPAGRLNPGLFDYEQWLWLQGVQATAVVRDGGEAALLGDSGRYRIERWRQRVRDRILARLGGPGAAAQADPLAQRSAAVLAALVTGDQRSIEAGDWEVFRITGVSHLMAISGLHITLFAWLAMGLLNRLWRQWPLAMRLAAAPTAAQWGGLALACAYAVFSGWQLPAQRTIWMLATVVALRTWGVRWPWHATLALAAAVVLVIDPWALQQAGFWLSFVAVAVLLRLAPEPASVAGAQQWAGAWAPARNAGVVMALEESAGAEAAAGQSGSAGSALRPRRLVGLGAWVRQLGLSLGRKALALWQLQWRLSLVLMPLTIALFGQVSWVGLLANMVAIPLVTLWVTPLALLAAVVEPLLPLAGWSMQGLLQCLQWMASWPHAASHWPQLPVLWAALGLAGAALAVSRLPPWLRVQGGLWLVAALLWRPSVPAPGQFQVVALDVGQGAAVLVRTHGHSFLYDAGPRYGPGSDAGQSVIVPFLQAQGWRLQGLALSHADSDHIGGAAAVLAYGVDGPVYASFAPGALAHAGAAAADWRLCHAGVAWQWDGVRFAFLAPPAQALQRRLQVAEPAPAGALAASGARNAYSCVLHVQAGDGRAALLTGDIGWLQELELRLQYGERLRADWLLAPHHGSRSSSSQAFLQAVQPRHAVAQAGYRNRFGHPHAQVVQRYQAAGVALRSSAQCGAMAWHSQRPQALDCLRQDAPRYWRRGVD</sequence>
<evidence type="ECO:0000256" key="7">
    <source>
        <dbReference type="SAM" id="Phobius"/>
    </source>
</evidence>
<accession>A0A3M6QED3</accession>
<reference evidence="9 10" key="1">
    <citation type="submission" date="2018-10" db="EMBL/GenBank/DDBJ databases">
        <title>Comamonadaceae CDC group NO-1 genome sequencing and assembly.</title>
        <authorList>
            <person name="Bernier A.-M."/>
            <person name="Bernard K."/>
        </authorList>
    </citation>
    <scope>NUCLEOTIDE SEQUENCE [LARGE SCALE GENOMIC DNA]</scope>
    <source>
        <strain evidence="9 10">NML970147</strain>
    </source>
</reference>
<evidence type="ECO:0000313" key="9">
    <source>
        <dbReference type="EMBL" id="RMX01450.1"/>
    </source>
</evidence>
<feature type="transmembrane region" description="Helical" evidence="7">
    <location>
        <begin position="432"/>
        <end position="449"/>
    </location>
</feature>
<keyword evidence="2" id="KW-1003">Cell membrane</keyword>
<dbReference type="Pfam" id="PF13567">
    <property type="entry name" value="DUF4131"/>
    <property type="match status" value="1"/>
</dbReference>
<dbReference type="InterPro" id="IPR001279">
    <property type="entry name" value="Metallo-B-lactamas"/>
</dbReference>
<dbReference type="Pfam" id="PF03772">
    <property type="entry name" value="Competence"/>
    <property type="match status" value="1"/>
</dbReference>
<feature type="domain" description="Metallo-beta-lactamase" evidence="8">
    <location>
        <begin position="687"/>
        <end position="898"/>
    </location>
</feature>
<dbReference type="Gene3D" id="3.60.15.10">
    <property type="entry name" value="Ribonuclease Z/Hydroxyacylglutathione hydrolase-like"/>
    <property type="match status" value="1"/>
</dbReference>
<gene>
    <name evidence="9" type="ORF">EBQ26_01370</name>
</gene>
<name>A0A3M6QED3_9BURK</name>
<keyword evidence="5 7" id="KW-0472">Membrane</keyword>
<dbReference type="InterPro" id="IPR004797">
    <property type="entry name" value="Competence_ComEC/Rec2"/>
</dbReference>
<dbReference type="NCBIfam" id="TIGR00361">
    <property type="entry name" value="ComEC_Rec2"/>
    <property type="match status" value="1"/>
</dbReference>
<dbReference type="NCBIfam" id="TIGR00360">
    <property type="entry name" value="ComEC_N-term"/>
    <property type="match status" value="1"/>
</dbReference>
<keyword evidence="4 7" id="KW-1133">Transmembrane helix</keyword>
<dbReference type="EMBL" id="RDQM01000001">
    <property type="protein sequence ID" value="RMX01450.1"/>
    <property type="molecule type" value="Genomic_DNA"/>
</dbReference>
<dbReference type="GO" id="GO:0005886">
    <property type="term" value="C:plasma membrane"/>
    <property type="evidence" value="ECO:0007669"/>
    <property type="project" value="UniProtKB-SubCell"/>
</dbReference>
<proteinExistence type="predicted"/>
<dbReference type="SMART" id="SM00849">
    <property type="entry name" value="Lactamase_B"/>
    <property type="match status" value="1"/>
</dbReference>
<evidence type="ECO:0000256" key="1">
    <source>
        <dbReference type="ARBA" id="ARBA00004651"/>
    </source>
</evidence>
<dbReference type="InterPro" id="IPR004477">
    <property type="entry name" value="ComEC_N"/>
</dbReference>
<dbReference type="PANTHER" id="PTHR30619">
    <property type="entry name" value="DNA INTERNALIZATION/COMPETENCE PROTEIN COMEC/REC2"/>
    <property type="match status" value="1"/>
</dbReference>
<protein>
    <submittedName>
        <fullName evidence="9">DNA internalization-related competence protein ComEC/Rec2</fullName>
    </submittedName>
</protein>
<dbReference type="InterPro" id="IPR052159">
    <property type="entry name" value="Competence_DNA_uptake"/>
</dbReference>
<dbReference type="GO" id="GO:0030420">
    <property type="term" value="P:establishment of competence for transformation"/>
    <property type="evidence" value="ECO:0007669"/>
    <property type="project" value="InterPro"/>
</dbReference>
<evidence type="ECO:0000259" key="8">
    <source>
        <dbReference type="SMART" id="SM00849"/>
    </source>
</evidence>
<feature type="transmembrane region" description="Helical" evidence="7">
    <location>
        <begin position="384"/>
        <end position="405"/>
    </location>
</feature>
<dbReference type="InterPro" id="IPR035681">
    <property type="entry name" value="ComA-like_MBL"/>
</dbReference>
<evidence type="ECO:0000256" key="4">
    <source>
        <dbReference type="ARBA" id="ARBA00022989"/>
    </source>
</evidence>
<comment type="subcellular location">
    <subcellularLocation>
        <location evidence="1">Cell membrane</location>
        <topology evidence="1">Multi-pass membrane protein</topology>
    </subcellularLocation>
</comment>
<dbReference type="RefSeq" id="WP_122237221.1">
    <property type="nucleotide sequence ID" value="NZ_RDQM01000001.1"/>
</dbReference>
<feature type="transmembrane region" description="Helical" evidence="7">
    <location>
        <begin position="78"/>
        <end position="105"/>
    </location>
</feature>
<dbReference type="InterPro" id="IPR036866">
    <property type="entry name" value="RibonucZ/Hydroxyglut_hydro"/>
</dbReference>
<keyword evidence="3 7" id="KW-0812">Transmembrane</keyword>
<dbReference type="Pfam" id="PF00753">
    <property type="entry name" value="Lactamase_B"/>
    <property type="match status" value="1"/>
</dbReference>
<dbReference type="PANTHER" id="PTHR30619:SF1">
    <property type="entry name" value="RECOMBINATION PROTEIN 2"/>
    <property type="match status" value="1"/>
</dbReference>
<dbReference type="CDD" id="cd07731">
    <property type="entry name" value="ComA-like_MBL-fold"/>
    <property type="match status" value="1"/>
</dbReference>
<feature type="transmembrane region" description="Helical" evidence="7">
    <location>
        <begin position="582"/>
        <end position="608"/>
    </location>
</feature>
<dbReference type="InterPro" id="IPR025405">
    <property type="entry name" value="DUF4131"/>
</dbReference>
<comment type="caution">
    <text evidence="9">The sequence shown here is derived from an EMBL/GenBank/DDBJ whole genome shotgun (WGS) entry which is preliminary data.</text>
</comment>
<evidence type="ECO:0000256" key="2">
    <source>
        <dbReference type="ARBA" id="ARBA00022475"/>
    </source>
</evidence>
<feature type="transmembrane region" description="Helical" evidence="7">
    <location>
        <begin position="553"/>
        <end position="575"/>
    </location>
</feature>
<dbReference type="Proteomes" id="UP000267521">
    <property type="component" value="Unassembled WGS sequence"/>
</dbReference>
<dbReference type="SUPFAM" id="SSF56281">
    <property type="entry name" value="Metallo-hydrolase/oxidoreductase"/>
    <property type="match status" value="1"/>
</dbReference>
<evidence type="ECO:0000256" key="3">
    <source>
        <dbReference type="ARBA" id="ARBA00022692"/>
    </source>
</evidence>
<evidence type="ECO:0000256" key="6">
    <source>
        <dbReference type="SAM" id="MobiDB-lite"/>
    </source>
</evidence>
<feature type="transmembrane region" description="Helical" evidence="7">
    <location>
        <begin position="352"/>
        <end position="372"/>
    </location>
</feature>
<feature type="region of interest" description="Disordered" evidence="6">
    <location>
        <begin position="183"/>
        <end position="225"/>
    </location>
</feature>
<evidence type="ECO:0000256" key="5">
    <source>
        <dbReference type="ARBA" id="ARBA00023136"/>
    </source>
</evidence>
<feature type="transmembrane region" description="Helical" evidence="7">
    <location>
        <begin position="47"/>
        <end position="66"/>
    </location>
</feature>